<accession>A0A1R2ATB0</accession>
<feature type="transmembrane region" description="Helical" evidence="5">
    <location>
        <begin position="229"/>
        <end position="251"/>
    </location>
</feature>
<keyword evidence="4 5" id="KW-0472">Membrane</keyword>
<evidence type="ECO:0000313" key="8">
    <source>
        <dbReference type="Proteomes" id="UP000187209"/>
    </source>
</evidence>
<keyword evidence="3 5" id="KW-1133">Transmembrane helix</keyword>
<protein>
    <recommendedName>
        <fullName evidence="6">Polycystin cation channel PKD1/PKD2 domain-containing protein</fullName>
    </recommendedName>
</protein>
<evidence type="ECO:0000313" key="7">
    <source>
        <dbReference type="EMBL" id="OMJ67754.1"/>
    </source>
</evidence>
<dbReference type="PANTHER" id="PTHR12127:SF7">
    <property type="entry name" value="SD02261P"/>
    <property type="match status" value="1"/>
</dbReference>
<comment type="subcellular location">
    <subcellularLocation>
        <location evidence="1">Membrane</location>
        <topology evidence="1">Multi-pass membrane protein</topology>
    </subcellularLocation>
</comment>
<sequence>MVKITRLKDRLYMAPLKKYEKYGKFPWKIIIQILLIVFTSCQTLLVINQSTMYSYNQYTLWNKVFLNRDVEGSDTSITNSYSIYRINQLLTVIQQTVERYYDINSQTIDNYGYKYDDDGNKITVKLLVEYFDNEKAFKQGYEIEYELKIGYYGPFSDENVQEFLNQVKKFELRFTLIHYLNKDLDLASDCYEWNIIQKYDYSSHGTIISTLDTDRTMCGNMNNNIMKNYVWISFLVIFLAVISLISVGTYINRRLLLVSQLTGLSIRSRLAWESLRISEKLKFFNFWVIIVTIGNLFQIFGGIISIISQSTLLKINETLVGFGCFFAWIGVIRFLNHTSHSYTIVNTMIRSAGTIGFYIIGIVPIFMGYAFLAMCSFWKTGIYYNTPMSLIANYAIVNGDSVYIFSDAAMQETAFLGQLYYYTFVVFFICFVHNIFIAIIERGFSSLRDKPPVQGDETSDDDYVVSSPKKKKIEVNRIKKKKSKQALKKILDSGSLESKGIFDEKTLHCIQEMDILVEEIIKNIKNIYSVLERVDKNHSEYDLVFERARNIIELQINPIVEYLN</sequence>
<dbReference type="AlphaFoldDB" id="A0A1R2ATB0"/>
<dbReference type="InterPro" id="IPR013122">
    <property type="entry name" value="PKD1_2_channel"/>
</dbReference>
<dbReference type="GO" id="GO:0016020">
    <property type="term" value="C:membrane"/>
    <property type="evidence" value="ECO:0007669"/>
    <property type="project" value="UniProtKB-SubCell"/>
</dbReference>
<evidence type="ECO:0000256" key="5">
    <source>
        <dbReference type="SAM" id="Phobius"/>
    </source>
</evidence>
<feature type="transmembrane region" description="Helical" evidence="5">
    <location>
        <begin position="25"/>
        <end position="47"/>
    </location>
</feature>
<evidence type="ECO:0000256" key="2">
    <source>
        <dbReference type="ARBA" id="ARBA00022692"/>
    </source>
</evidence>
<feature type="transmembrane region" description="Helical" evidence="5">
    <location>
        <begin position="419"/>
        <end position="440"/>
    </location>
</feature>
<name>A0A1R2ATB0_9CILI</name>
<feature type="transmembrane region" description="Helical" evidence="5">
    <location>
        <begin position="319"/>
        <end position="335"/>
    </location>
</feature>
<evidence type="ECO:0000256" key="4">
    <source>
        <dbReference type="ARBA" id="ARBA00023136"/>
    </source>
</evidence>
<proteinExistence type="predicted"/>
<dbReference type="InterPro" id="IPR039031">
    <property type="entry name" value="Mucolipin"/>
</dbReference>
<feature type="transmembrane region" description="Helical" evidence="5">
    <location>
        <begin position="284"/>
        <end position="307"/>
    </location>
</feature>
<feature type="transmembrane region" description="Helical" evidence="5">
    <location>
        <begin position="355"/>
        <end position="375"/>
    </location>
</feature>
<gene>
    <name evidence="7" type="ORF">SteCoe_35005</name>
</gene>
<keyword evidence="2 5" id="KW-0812">Transmembrane</keyword>
<dbReference type="Pfam" id="PF08016">
    <property type="entry name" value="PKD_channel"/>
    <property type="match status" value="1"/>
</dbReference>
<dbReference type="PANTHER" id="PTHR12127">
    <property type="entry name" value="MUCOLIPIN"/>
    <property type="match status" value="1"/>
</dbReference>
<dbReference type="OrthoDB" id="263481at2759"/>
<reference evidence="7 8" key="1">
    <citation type="submission" date="2016-11" db="EMBL/GenBank/DDBJ databases">
        <title>The macronuclear genome of Stentor coeruleus: a giant cell with tiny introns.</title>
        <authorList>
            <person name="Slabodnick M."/>
            <person name="Ruby J.G."/>
            <person name="Reiff S.B."/>
            <person name="Swart E.C."/>
            <person name="Gosai S."/>
            <person name="Prabakaran S."/>
            <person name="Witkowska E."/>
            <person name="Larue G.E."/>
            <person name="Fisher S."/>
            <person name="Freeman R.M."/>
            <person name="Gunawardena J."/>
            <person name="Chu W."/>
            <person name="Stover N.A."/>
            <person name="Gregory B.D."/>
            <person name="Nowacki M."/>
            <person name="Derisi J."/>
            <person name="Roy S.W."/>
            <person name="Marshall W.F."/>
            <person name="Sood P."/>
        </authorList>
    </citation>
    <scope>NUCLEOTIDE SEQUENCE [LARGE SCALE GENOMIC DNA]</scope>
    <source>
        <strain evidence="7">WM001</strain>
    </source>
</reference>
<organism evidence="7 8">
    <name type="scientific">Stentor coeruleus</name>
    <dbReference type="NCBI Taxonomy" id="5963"/>
    <lineage>
        <taxon>Eukaryota</taxon>
        <taxon>Sar</taxon>
        <taxon>Alveolata</taxon>
        <taxon>Ciliophora</taxon>
        <taxon>Postciliodesmatophora</taxon>
        <taxon>Heterotrichea</taxon>
        <taxon>Heterotrichida</taxon>
        <taxon>Stentoridae</taxon>
        <taxon>Stentor</taxon>
    </lineage>
</organism>
<evidence type="ECO:0000256" key="3">
    <source>
        <dbReference type="ARBA" id="ARBA00022989"/>
    </source>
</evidence>
<dbReference type="EMBL" id="MPUH01001441">
    <property type="protein sequence ID" value="OMJ67754.1"/>
    <property type="molecule type" value="Genomic_DNA"/>
</dbReference>
<dbReference type="GO" id="GO:0072345">
    <property type="term" value="F:NAADP-sensitive calcium-release channel activity"/>
    <property type="evidence" value="ECO:0007669"/>
    <property type="project" value="TreeGrafter"/>
</dbReference>
<feature type="transmembrane region" description="Helical" evidence="5">
    <location>
        <begin position="382"/>
        <end position="399"/>
    </location>
</feature>
<comment type="caution">
    <text evidence="7">The sequence shown here is derived from an EMBL/GenBank/DDBJ whole genome shotgun (WGS) entry which is preliminary data.</text>
</comment>
<evidence type="ECO:0000259" key="6">
    <source>
        <dbReference type="Pfam" id="PF08016"/>
    </source>
</evidence>
<keyword evidence="8" id="KW-1185">Reference proteome</keyword>
<dbReference type="Proteomes" id="UP000187209">
    <property type="component" value="Unassembled WGS sequence"/>
</dbReference>
<evidence type="ECO:0000256" key="1">
    <source>
        <dbReference type="ARBA" id="ARBA00004141"/>
    </source>
</evidence>
<dbReference type="Gene3D" id="1.10.287.70">
    <property type="match status" value="1"/>
</dbReference>
<feature type="domain" description="Polycystin cation channel PKD1/PKD2" evidence="6">
    <location>
        <begin position="313"/>
        <end position="445"/>
    </location>
</feature>